<dbReference type="SUPFAM" id="SSF64356">
    <property type="entry name" value="SNARE-like"/>
    <property type="match status" value="1"/>
</dbReference>
<dbReference type="PANTHER" id="PTHR21136">
    <property type="entry name" value="SNARE PROTEINS"/>
    <property type="match status" value="1"/>
</dbReference>
<dbReference type="GO" id="GO:0012505">
    <property type="term" value="C:endomembrane system"/>
    <property type="evidence" value="ECO:0007669"/>
    <property type="project" value="UniProtKB-SubCell"/>
</dbReference>
<evidence type="ECO:0000256" key="5">
    <source>
        <dbReference type="ARBA" id="ARBA00022989"/>
    </source>
</evidence>
<dbReference type="Gene3D" id="1.20.5.110">
    <property type="match status" value="1"/>
</dbReference>
<feature type="transmembrane region" description="Helical" evidence="9">
    <location>
        <begin position="192"/>
        <end position="217"/>
    </location>
</feature>
<name>A0A8J6E227_9EUKA</name>
<keyword evidence="6 9" id="KW-0472">Membrane</keyword>
<comment type="similarity">
    <text evidence="1">Belongs to the synaptobrevin family.</text>
</comment>
<dbReference type="InterPro" id="IPR001388">
    <property type="entry name" value="Synaptobrevin-like"/>
</dbReference>
<dbReference type="GO" id="GO:0005737">
    <property type="term" value="C:cytoplasm"/>
    <property type="evidence" value="ECO:0007669"/>
    <property type="project" value="UniProtKB-ARBA"/>
</dbReference>
<evidence type="ECO:0000256" key="7">
    <source>
        <dbReference type="ARBA" id="ARBA00046280"/>
    </source>
</evidence>
<dbReference type="InterPro" id="IPR011012">
    <property type="entry name" value="Longin-like_dom_sf"/>
</dbReference>
<evidence type="ECO:0000256" key="6">
    <source>
        <dbReference type="ARBA" id="ARBA00023136"/>
    </source>
</evidence>
<dbReference type="CDD" id="cd15843">
    <property type="entry name" value="R-SNARE"/>
    <property type="match status" value="1"/>
</dbReference>
<feature type="domain" description="V-SNARE coiled-coil homology" evidence="11">
    <location>
        <begin position="128"/>
        <end position="188"/>
    </location>
</feature>
<keyword evidence="8" id="KW-0175">Coiled coil</keyword>
<reference evidence="12" key="1">
    <citation type="submission" date="2021-05" db="EMBL/GenBank/DDBJ databases">
        <title>A free-living protist that lacks canonical eukaryotic 1 DNA replication and segregation systems.</title>
        <authorList>
            <person name="Salas-Leiva D.E."/>
            <person name="Tromer E.C."/>
            <person name="Curtis B.A."/>
            <person name="Jerlstrom-Hultqvist J."/>
            <person name="Kolisko M."/>
            <person name="Yi Z."/>
            <person name="Salas-Leiva J.S."/>
            <person name="Gallot-Lavallee L."/>
            <person name="Kops G.J.P.L."/>
            <person name="Archibald J.M."/>
            <person name="Simpson A.G.B."/>
            <person name="Roger A.J."/>
        </authorList>
    </citation>
    <scope>NUCLEOTIDE SEQUENCE</scope>
    <source>
        <strain evidence="12">BICM</strain>
    </source>
</reference>
<dbReference type="Pfam" id="PF13774">
    <property type="entry name" value="Longin"/>
    <property type="match status" value="1"/>
</dbReference>
<dbReference type="CDD" id="cd14824">
    <property type="entry name" value="Longin"/>
    <property type="match status" value="1"/>
</dbReference>
<keyword evidence="2" id="KW-0813">Transport</keyword>
<evidence type="ECO:0000256" key="9">
    <source>
        <dbReference type="SAM" id="Phobius"/>
    </source>
</evidence>
<keyword evidence="4" id="KW-0653">Protein transport</keyword>
<dbReference type="PROSITE" id="PS50859">
    <property type="entry name" value="LONGIN"/>
    <property type="match status" value="1"/>
</dbReference>
<evidence type="ECO:0000256" key="1">
    <source>
        <dbReference type="ARBA" id="ARBA00008025"/>
    </source>
</evidence>
<dbReference type="AlphaFoldDB" id="A0A8J6E227"/>
<dbReference type="EMBL" id="JAHDYR010000020">
    <property type="protein sequence ID" value="KAG9393791.1"/>
    <property type="molecule type" value="Genomic_DNA"/>
</dbReference>
<dbReference type="GO" id="GO:0015031">
    <property type="term" value="P:protein transport"/>
    <property type="evidence" value="ECO:0007669"/>
    <property type="project" value="UniProtKB-KW"/>
</dbReference>
<dbReference type="GO" id="GO:0016192">
    <property type="term" value="P:vesicle-mediated transport"/>
    <property type="evidence" value="ECO:0007669"/>
    <property type="project" value="InterPro"/>
</dbReference>
<evidence type="ECO:0000256" key="3">
    <source>
        <dbReference type="ARBA" id="ARBA00022692"/>
    </source>
</evidence>
<comment type="caution">
    <text evidence="12">The sequence shown here is derived from an EMBL/GenBank/DDBJ whole genome shotgun (WGS) entry which is preliminary data.</text>
</comment>
<dbReference type="GO" id="GO:0016020">
    <property type="term" value="C:membrane"/>
    <property type="evidence" value="ECO:0007669"/>
    <property type="project" value="InterPro"/>
</dbReference>
<evidence type="ECO:0000256" key="8">
    <source>
        <dbReference type="PROSITE-ProRule" id="PRU00290"/>
    </source>
</evidence>
<keyword evidence="13" id="KW-1185">Reference proteome</keyword>
<dbReference type="Gene3D" id="3.30.450.50">
    <property type="entry name" value="Longin domain"/>
    <property type="match status" value="1"/>
</dbReference>
<accession>A0A8J6E227</accession>
<dbReference type="Proteomes" id="UP000717585">
    <property type="component" value="Unassembled WGS sequence"/>
</dbReference>
<dbReference type="FunFam" id="1.20.5.110:FF:000004">
    <property type="entry name" value="Vesicle-associated membrane protein 7"/>
    <property type="match status" value="1"/>
</dbReference>
<dbReference type="OrthoDB" id="248747at2759"/>
<dbReference type="PANTHER" id="PTHR21136:SF168">
    <property type="entry name" value="VESICLE-ASSOCIATED MEMBRANE PROTEIN 9"/>
    <property type="match status" value="1"/>
</dbReference>
<dbReference type="PRINTS" id="PR00219">
    <property type="entry name" value="SYNAPTOBREVN"/>
</dbReference>
<proteinExistence type="inferred from homology"/>
<keyword evidence="5 9" id="KW-1133">Transmembrane helix</keyword>
<evidence type="ECO:0000259" key="11">
    <source>
        <dbReference type="PROSITE" id="PS50892"/>
    </source>
</evidence>
<dbReference type="PROSITE" id="PS50892">
    <property type="entry name" value="V_SNARE"/>
    <property type="match status" value="1"/>
</dbReference>
<organism evidence="12 13">
    <name type="scientific">Carpediemonas membranifera</name>
    <dbReference type="NCBI Taxonomy" id="201153"/>
    <lineage>
        <taxon>Eukaryota</taxon>
        <taxon>Metamonada</taxon>
        <taxon>Carpediemonas-like organisms</taxon>
        <taxon>Carpediemonas</taxon>
    </lineage>
</organism>
<dbReference type="SUPFAM" id="SSF58038">
    <property type="entry name" value="SNARE fusion complex"/>
    <property type="match status" value="1"/>
</dbReference>
<gene>
    <name evidence="12" type="ORF">J8273_4654</name>
</gene>
<dbReference type="FunFam" id="3.30.450.50:FF:000015">
    <property type="entry name" value="Synaptobrevin 2 isoform 1"/>
    <property type="match status" value="1"/>
</dbReference>
<evidence type="ECO:0000259" key="10">
    <source>
        <dbReference type="PROSITE" id="PS50859"/>
    </source>
</evidence>
<sequence>MEQQVLYACIARNFTILAEHSLVQGNFTVVARSILEKLSSDDDRRSLLYDPAHMFHYSIVDGICYMCLTDQSAVRRIPFAFLSDIQKRFSNEYGNRVHTAGQYAFNQDFSGTLAAQMEYFSNNVNADQINRMQLQVDEVKSVMVENINKLLARQEKLDILVEQASALKSDAASFKAGTNDLRIHFWRKNMKLTLMLIAVVLVVILIVAWLLCGFPLFGSCLSFLDSSESTDL</sequence>
<feature type="domain" description="Longin" evidence="10">
    <location>
        <begin position="9"/>
        <end position="113"/>
    </location>
</feature>
<dbReference type="InterPro" id="IPR042855">
    <property type="entry name" value="V_SNARE_CC"/>
</dbReference>
<comment type="subcellular location">
    <subcellularLocation>
        <location evidence="7">Endomembrane system</location>
        <topology evidence="7">Single-pass type IV membrane protein</topology>
    </subcellularLocation>
</comment>
<dbReference type="InterPro" id="IPR051097">
    <property type="entry name" value="Synaptobrevin-like_transport"/>
</dbReference>
<protein>
    <submittedName>
        <fullName evidence="12">Synaptobrevin</fullName>
    </submittedName>
</protein>
<evidence type="ECO:0000256" key="2">
    <source>
        <dbReference type="ARBA" id="ARBA00022448"/>
    </source>
</evidence>
<evidence type="ECO:0000256" key="4">
    <source>
        <dbReference type="ARBA" id="ARBA00022927"/>
    </source>
</evidence>
<evidence type="ECO:0000313" key="13">
    <source>
        <dbReference type="Proteomes" id="UP000717585"/>
    </source>
</evidence>
<keyword evidence="3 9" id="KW-0812">Transmembrane</keyword>
<evidence type="ECO:0000313" key="12">
    <source>
        <dbReference type="EMBL" id="KAG9393791.1"/>
    </source>
</evidence>
<dbReference type="SMART" id="SM01270">
    <property type="entry name" value="Longin"/>
    <property type="match status" value="1"/>
</dbReference>
<dbReference type="Pfam" id="PF00957">
    <property type="entry name" value="Synaptobrevin"/>
    <property type="match status" value="1"/>
</dbReference>
<dbReference type="InterPro" id="IPR010908">
    <property type="entry name" value="Longin_dom"/>
</dbReference>